<dbReference type="Gene3D" id="3.40.50.300">
    <property type="entry name" value="P-loop containing nucleotide triphosphate hydrolases"/>
    <property type="match status" value="2"/>
</dbReference>
<evidence type="ECO:0000313" key="11">
    <source>
        <dbReference type="EMBL" id="MCU6746262.1"/>
    </source>
</evidence>
<dbReference type="PANTHER" id="PTHR43790:SF7">
    <property type="entry name" value="GALACTOSE_METHYL GALACTOSIDE IMPORT ATP-BINDING PROTEIN MGLA"/>
    <property type="match status" value="1"/>
</dbReference>
<feature type="domain" description="ABC transporter" evidence="10">
    <location>
        <begin position="5"/>
        <end position="240"/>
    </location>
</feature>
<sequence>MEKLLELKELSKSFSGNCVLNKISLTLKPGEVHALVGENGAGKSTLIKCISGIYIPDSGELYVKGQQQRFTNPLQALQAGIAVIHQELTPIRERSVMENIWLGREPRKGLVIDKKRMYADTEKLLDELEISVRPSDIMKNLSIAQIQMIEIAKAVSSHANIVVMDEPTSSLTTNEVTQLFKIIGQLKENNTGIIYVSHKMDEIFEIADTITVLRDGEYISTSKTQDTNIKQIIQHMVGRELSDLFPKKNTPQEEVVLEVEHYTDEKWFKDVSFTLHKGEILGMAGLAGAGRTEVMEAVFGIREKTGTLKMYGKELHIHTPHQAVEQGIILLTEDRRKTGIIPMLSVGYNILMANFKQYKNKMGMLKKEKMNEDIKTSMSKLNVKAFSSDERIENLSGGNQQKALVARWLLTDPEVLILDEPTRGIDVGAKSEIYSIISQLASEGKSIIMISSELPEILGMSDRIVIMHEGRVTGTLDAKDCTQELLMKYATGNITDEKECGADEE</sequence>
<dbReference type="Pfam" id="PF00005">
    <property type="entry name" value="ABC_tran"/>
    <property type="match status" value="2"/>
</dbReference>
<evidence type="ECO:0000256" key="9">
    <source>
        <dbReference type="RuleBase" id="RU367029"/>
    </source>
</evidence>
<evidence type="ECO:0000256" key="3">
    <source>
        <dbReference type="ARBA" id="ARBA00022597"/>
    </source>
</evidence>
<keyword evidence="6 9" id="KW-0067">ATP-binding</keyword>
<evidence type="ECO:0000256" key="7">
    <source>
        <dbReference type="ARBA" id="ARBA00022967"/>
    </source>
</evidence>
<gene>
    <name evidence="11" type="ORF">OCV51_01075</name>
</gene>
<comment type="function">
    <text evidence="9">Part of an ABC transporter complex involved in carbohydrate import. Could be involved in ribose, galactose and/or methyl galactoside import. Responsible for energy coupling to the transport system.</text>
</comment>
<dbReference type="SUPFAM" id="SSF52540">
    <property type="entry name" value="P-loop containing nucleoside triphosphate hydrolases"/>
    <property type="match status" value="2"/>
</dbReference>
<comment type="caution">
    <text evidence="11">The sequence shown here is derived from an EMBL/GenBank/DDBJ whole genome shotgun (WGS) entry which is preliminary data.</text>
</comment>
<protein>
    <recommendedName>
        <fullName evidence="9">Ribose/galactose/methyl galactoside import ATP-binding protein</fullName>
        <ecNumber evidence="9">7.5.2.11</ecNumber>
    </recommendedName>
</protein>
<dbReference type="InterPro" id="IPR003439">
    <property type="entry name" value="ABC_transporter-like_ATP-bd"/>
</dbReference>
<name>A0ABT2T8L9_9FIRM</name>
<dbReference type="EC" id="7.5.2.11" evidence="9"/>
<dbReference type="InterPro" id="IPR050107">
    <property type="entry name" value="ABC_carbohydrate_import_ATPase"/>
</dbReference>
<dbReference type="GO" id="GO:0005524">
    <property type="term" value="F:ATP binding"/>
    <property type="evidence" value="ECO:0007669"/>
    <property type="project" value="UniProtKB-KW"/>
</dbReference>
<dbReference type="InterPro" id="IPR003593">
    <property type="entry name" value="AAA+_ATPase"/>
</dbReference>
<accession>A0ABT2T8L9</accession>
<keyword evidence="7 9" id="KW-1278">Translocase</keyword>
<dbReference type="InterPro" id="IPR027417">
    <property type="entry name" value="P-loop_NTPase"/>
</dbReference>
<dbReference type="SMART" id="SM00382">
    <property type="entry name" value="AAA"/>
    <property type="match status" value="2"/>
</dbReference>
<keyword evidence="2 9" id="KW-1003">Cell membrane</keyword>
<keyword evidence="3 9" id="KW-0762">Sugar transport</keyword>
<organism evidence="11 12">
    <name type="scientific">Faecalicatena acetigenes</name>
    <dbReference type="NCBI Taxonomy" id="2981790"/>
    <lineage>
        <taxon>Bacteria</taxon>
        <taxon>Bacillati</taxon>
        <taxon>Bacillota</taxon>
        <taxon>Clostridia</taxon>
        <taxon>Lachnospirales</taxon>
        <taxon>Lachnospiraceae</taxon>
        <taxon>Faecalicatena</taxon>
    </lineage>
</organism>
<dbReference type="PROSITE" id="PS50893">
    <property type="entry name" value="ABC_TRANSPORTER_2"/>
    <property type="match status" value="2"/>
</dbReference>
<dbReference type="PROSITE" id="PS00211">
    <property type="entry name" value="ABC_TRANSPORTER_1"/>
    <property type="match status" value="1"/>
</dbReference>
<comment type="catalytic activity">
    <reaction evidence="9">
        <text>D-galactose(out) + ATP + H2O = D-galactose(in) + ADP + phosphate + H(+)</text>
        <dbReference type="Rhea" id="RHEA:60156"/>
        <dbReference type="ChEBI" id="CHEBI:4139"/>
        <dbReference type="ChEBI" id="CHEBI:15377"/>
        <dbReference type="ChEBI" id="CHEBI:15378"/>
        <dbReference type="ChEBI" id="CHEBI:30616"/>
        <dbReference type="ChEBI" id="CHEBI:43474"/>
        <dbReference type="ChEBI" id="CHEBI:456216"/>
        <dbReference type="EC" id="7.5.2.11"/>
    </reaction>
</comment>
<evidence type="ECO:0000256" key="4">
    <source>
        <dbReference type="ARBA" id="ARBA00022737"/>
    </source>
</evidence>
<evidence type="ECO:0000256" key="2">
    <source>
        <dbReference type="ARBA" id="ARBA00022475"/>
    </source>
</evidence>
<dbReference type="RefSeq" id="WP_267303958.1">
    <property type="nucleotide sequence ID" value="NZ_JAOQJX010000001.1"/>
</dbReference>
<evidence type="ECO:0000256" key="6">
    <source>
        <dbReference type="ARBA" id="ARBA00022840"/>
    </source>
</evidence>
<evidence type="ECO:0000256" key="8">
    <source>
        <dbReference type="ARBA" id="ARBA00023136"/>
    </source>
</evidence>
<evidence type="ECO:0000313" key="12">
    <source>
        <dbReference type="Proteomes" id="UP001652394"/>
    </source>
</evidence>
<comment type="similarity">
    <text evidence="9">Belongs to the ABC transporter superfamily.</text>
</comment>
<dbReference type="CDD" id="cd03216">
    <property type="entry name" value="ABC_Carb_Monos_I"/>
    <property type="match status" value="1"/>
</dbReference>
<proteinExistence type="inferred from homology"/>
<keyword evidence="1 9" id="KW-0813">Transport</keyword>
<dbReference type="InterPro" id="IPR017871">
    <property type="entry name" value="ABC_transporter-like_CS"/>
</dbReference>
<dbReference type="Proteomes" id="UP001652394">
    <property type="component" value="Unassembled WGS sequence"/>
</dbReference>
<evidence type="ECO:0000256" key="5">
    <source>
        <dbReference type="ARBA" id="ARBA00022741"/>
    </source>
</evidence>
<reference evidence="11 12" key="1">
    <citation type="journal article" date="2021" name="ISME Commun">
        <title>Automated analysis of genomic sequences facilitates high-throughput and comprehensive description of bacteria.</title>
        <authorList>
            <person name="Hitch T.C.A."/>
        </authorList>
    </citation>
    <scope>NUCLEOTIDE SEQUENCE [LARGE SCALE GENOMIC DNA]</scope>
    <source>
        <strain evidence="11 12">H2_18</strain>
    </source>
</reference>
<comment type="subcellular location">
    <subcellularLocation>
        <location evidence="9">Cell membrane</location>
        <topology evidence="9">Peripheral membrane protein</topology>
    </subcellularLocation>
</comment>
<dbReference type="CDD" id="cd03215">
    <property type="entry name" value="ABC_Carb_Monos_II"/>
    <property type="match status" value="1"/>
</dbReference>
<keyword evidence="4" id="KW-0677">Repeat</keyword>
<evidence type="ECO:0000256" key="1">
    <source>
        <dbReference type="ARBA" id="ARBA00022448"/>
    </source>
</evidence>
<evidence type="ECO:0000259" key="10">
    <source>
        <dbReference type="PROSITE" id="PS50893"/>
    </source>
</evidence>
<keyword evidence="12" id="KW-1185">Reference proteome</keyword>
<keyword evidence="5 9" id="KW-0547">Nucleotide-binding</keyword>
<dbReference type="EMBL" id="JAOQJX010000001">
    <property type="protein sequence ID" value="MCU6746262.1"/>
    <property type="molecule type" value="Genomic_DNA"/>
</dbReference>
<feature type="domain" description="ABC transporter" evidence="10">
    <location>
        <begin position="251"/>
        <end position="494"/>
    </location>
</feature>
<dbReference type="PANTHER" id="PTHR43790">
    <property type="entry name" value="CARBOHYDRATE TRANSPORT ATP-BINDING PROTEIN MG119-RELATED"/>
    <property type="match status" value="1"/>
</dbReference>
<keyword evidence="8 9" id="KW-0472">Membrane</keyword>